<dbReference type="Proteomes" id="UP000423756">
    <property type="component" value="Unassembled WGS sequence"/>
</dbReference>
<dbReference type="GeneID" id="77343917"/>
<feature type="signal peptide" evidence="6">
    <location>
        <begin position="1"/>
        <end position="20"/>
    </location>
</feature>
<dbReference type="GO" id="GO:0005198">
    <property type="term" value="F:structural molecule activity"/>
    <property type="evidence" value="ECO:0007669"/>
    <property type="project" value="InterPro"/>
</dbReference>
<dbReference type="PANTHER" id="PTHR30381:SF0">
    <property type="entry name" value="FLAGELLAR P-RING PROTEIN"/>
    <property type="match status" value="1"/>
</dbReference>
<keyword evidence="7" id="KW-0966">Cell projection</keyword>
<dbReference type="AlphaFoldDB" id="A0A7V7NPZ7"/>
<sequence precursor="true">MKNLFLVVLMLTALPTNLFADEGYARLKDIARLEGDRDNALIGYGVVVGLAGSGDSRKNKSTIRSIANTLKAFGVLVSDKEVNSSNAAAVMVTANIGSFSEKGDKIDVSVSAIGDSRSLVGGTLLLTPLEALNGDVYAVAQGQISVGGYKFEQFGNTEQKNHPTVGIVPKGGTIERENIARMVNADGKVGIVLNHSDFGTAINVADAILSLGFDAEAVHSGKVEVVIPYTSKNDIVRSIAQIESLKVITDEEALIVVNERTGTIVSGGSVQIKSITVAHGNLELSIKTKYNVSQPDSFIVGRFNENSGNTVVVPETNINVKESGYSVKKTGEFTTVFQLVKNLRDLGLSTRDIIVILQAADKAGAINGKLVIQ</sequence>
<evidence type="ECO:0000256" key="1">
    <source>
        <dbReference type="ARBA" id="ARBA00002591"/>
    </source>
</evidence>
<comment type="similarity">
    <text evidence="3 6">Belongs to the FlgI family.</text>
</comment>
<name>A0A7V7NPZ7_9VIBR</name>
<evidence type="ECO:0000256" key="3">
    <source>
        <dbReference type="ARBA" id="ARBA00008994"/>
    </source>
</evidence>
<protein>
    <recommendedName>
        <fullName evidence="6">Flagellar P-ring protein</fullName>
    </recommendedName>
    <alternativeName>
        <fullName evidence="6">Basal body P-ring protein</fullName>
    </alternativeName>
</protein>
<accession>A0A7V7NPZ7</accession>
<dbReference type="PRINTS" id="PR01010">
    <property type="entry name" value="FLGPRINGFLGI"/>
</dbReference>
<organism evidence="7 8">
    <name type="scientific">Vibrio chagasii</name>
    <dbReference type="NCBI Taxonomy" id="170679"/>
    <lineage>
        <taxon>Bacteria</taxon>
        <taxon>Pseudomonadati</taxon>
        <taxon>Pseudomonadota</taxon>
        <taxon>Gammaproteobacteria</taxon>
        <taxon>Vibrionales</taxon>
        <taxon>Vibrionaceae</taxon>
        <taxon>Vibrio</taxon>
    </lineage>
</organism>
<evidence type="ECO:0000256" key="5">
    <source>
        <dbReference type="ARBA" id="ARBA00023143"/>
    </source>
</evidence>
<evidence type="ECO:0000256" key="2">
    <source>
        <dbReference type="ARBA" id="ARBA00004117"/>
    </source>
</evidence>
<comment type="caution">
    <text evidence="7">The sequence shown here is derived from an EMBL/GenBank/DDBJ whole genome shotgun (WGS) entry which is preliminary data.</text>
</comment>
<dbReference type="RefSeq" id="WP_137407163.1">
    <property type="nucleotide sequence ID" value="NZ_AP025466.1"/>
</dbReference>
<keyword evidence="7" id="KW-0282">Flagellum</keyword>
<keyword evidence="5 6" id="KW-0975">Bacterial flagellum</keyword>
<comment type="subunit">
    <text evidence="6">The basal body constitutes a major portion of the flagellar organelle and consists of four rings (L,P,S, and M) mounted on a central rod.</text>
</comment>
<dbReference type="GO" id="GO:0071973">
    <property type="term" value="P:bacterial-type flagellum-dependent cell motility"/>
    <property type="evidence" value="ECO:0007669"/>
    <property type="project" value="InterPro"/>
</dbReference>
<dbReference type="NCBIfam" id="NF003676">
    <property type="entry name" value="PRK05303.1"/>
    <property type="match status" value="1"/>
</dbReference>
<evidence type="ECO:0000313" key="7">
    <source>
        <dbReference type="EMBL" id="KAB0470274.1"/>
    </source>
</evidence>
<dbReference type="HAMAP" id="MF_00416">
    <property type="entry name" value="FlgI"/>
    <property type="match status" value="1"/>
</dbReference>
<dbReference type="EMBL" id="VZPX01000069">
    <property type="protein sequence ID" value="KAB0470274.1"/>
    <property type="molecule type" value="Genomic_DNA"/>
</dbReference>
<dbReference type="GO" id="GO:0009428">
    <property type="term" value="C:bacterial-type flagellum basal body, distal rod, P ring"/>
    <property type="evidence" value="ECO:0007669"/>
    <property type="project" value="InterPro"/>
</dbReference>
<dbReference type="GO" id="GO:0030288">
    <property type="term" value="C:outer membrane-bounded periplasmic space"/>
    <property type="evidence" value="ECO:0007669"/>
    <property type="project" value="InterPro"/>
</dbReference>
<dbReference type="InterPro" id="IPR001782">
    <property type="entry name" value="Flag_FlgI"/>
</dbReference>
<keyword evidence="4 6" id="KW-0732">Signal</keyword>
<keyword evidence="7" id="KW-0969">Cilium</keyword>
<evidence type="ECO:0000256" key="6">
    <source>
        <dbReference type="HAMAP-Rule" id="MF_00416"/>
    </source>
</evidence>
<evidence type="ECO:0000256" key="4">
    <source>
        <dbReference type="ARBA" id="ARBA00022729"/>
    </source>
</evidence>
<feature type="chain" id="PRO_5031658795" description="Flagellar P-ring protein" evidence="6">
    <location>
        <begin position="21"/>
        <end position="373"/>
    </location>
</feature>
<evidence type="ECO:0000313" key="8">
    <source>
        <dbReference type="Proteomes" id="UP000423756"/>
    </source>
</evidence>
<proteinExistence type="inferred from homology"/>
<dbReference type="Pfam" id="PF02119">
    <property type="entry name" value="FlgI"/>
    <property type="match status" value="1"/>
</dbReference>
<reference evidence="7 8" key="1">
    <citation type="submission" date="2019-09" db="EMBL/GenBank/DDBJ databases">
        <title>Draft genome sequences of 48 bacterial type strains from the CCUG.</title>
        <authorList>
            <person name="Tunovic T."/>
            <person name="Pineiro-Iglesias B."/>
            <person name="Unosson C."/>
            <person name="Inganas E."/>
            <person name="Ohlen M."/>
            <person name="Cardew S."/>
            <person name="Jensie-Markopoulos S."/>
            <person name="Salva-Serra F."/>
            <person name="Jaen-Luchoro D."/>
            <person name="Karlsson R."/>
            <person name="Svensson-Stadler L."/>
            <person name="Chun J."/>
            <person name="Moore E."/>
        </authorList>
    </citation>
    <scope>NUCLEOTIDE SEQUENCE [LARGE SCALE GENOMIC DNA]</scope>
    <source>
        <strain evidence="7 8">CCUG 48643</strain>
    </source>
</reference>
<dbReference type="PANTHER" id="PTHR30381">
    <property type="entry name" value="FLAGELLAR P-RING PERIPLASMIC PROTEIN FLGI"/>
    <property type="match status" value="1"/>
</dbReference>
<gene>
    <name evidence="6" type="primary">flgI</name>
    <name evidence="7" type="ORF">F7Q91_22540</name>
</gene>
<comment type="subcellular location">
    <subcellularLocation>
        <location evidence="2 6">Bacterial flagellum basal body</location>
    </subcellularLocation>
</comment>
<comment type="function">
    <text evidence="1 6">Assembles around the rod to form the L-ring and probably protects the motor/basal body from shearing forces during rotation.</text>
</comment>